<evidence type="ECO:0008006" key="3">
    <source>
        <dbReference type="Google" id="ProtNLM"/>
    </source>
</evidence>
<organism evidence="1 2">
    <name type="scientific">Paraburkholderia dipogonis</name>
    <dbReference type="NCBI Taxonomy" id="1211383"/>
    <lineage>
        <taxon>Bacteria</taxon>
        <taxon>Pseudomonadati</taxon>
        <taxon>Pseudomonadota</taxon>
        <taxon>Betaproteobacteria</taxon>
        <taxon>Burkholderiales</taxon>
        <taxon>Burkholderiaceae</taxon>
        <taxon>Paraburkholderia</taxon>
    </lineage>
</organism>
<gene>
    <name evidence="1" type="ORF">PQR57_11710</name>
</gene>
<keyword evidence="2" id="KW-1185">Reference proteome</keyword>
<evidence type="ECO:0000313" key="1">
    <source>
        <dbReference type="EMBL" id="MFM0001685.1"/>
    </source>
</evidence>
<comment type="caution">
    <text evidence="1">The sequence shown here is derived from an EMBL/GenBank/DDBJ whole genome shotgun (WGS) entry which is preliminary data.</text>
</comment>
<accession>A0ABW9ANK0</accession>
<reference evidence="1 2" key="1">
    <citation type="journal article" date="2024" name="Chem. Sci.">
        <title>Discovery of megapolipeptins by genome mining of a Burkholderiales bacteria collection.</title>
        <authorList>
            <person name="Paulo B.S."/>
            <person name="Recchia M.J.J."/>
            <person name="Lee S."/>
            <person name="Fergusson C.H."/>
            <person name="Romanowski S.B."/>
            <person name="Hernandez A."/>
            <person name="Krull N."/>
            <person name="Liu D.Y."/>
            <person name="Cavanagh H."/>
            <person name="Bos A."/>
            <person name="Gray C.A."/>
            <person name="Murphy B.T."/>
            <person name="Linington R.G."/>
            <person name="Eustaquio A.S."/>
        </authorList>
    </citation>
    <scope>NUCLEOTIDE SEQUENCE [LARGE SCALE GENOMIC DNA]</scope>
    <source>
        <strain evidence="1 2">RL17-350-BIC-A</strain>
    </source>
</reference>
<name>A0ABW9ANK0_9BURK</name>
<dbReference type="RefSeq" id="WP_408177164.1">
    <property type="nucleotide sequence ID" value="NZ_JAQQEZ010000006.1"/>
</dbReference>
<proteinExistence type="predicted"/>
<dbReference type="Proteomes" id="UP001629230">
    <property type="component" value="Unassembled WGS sequence"/>
</dbReference>
<sequence>MTPSSSTANSLASTAGVVSEDAVTETSSTVVTIPYAGVESPIVYTQHGTLASAGPTITWAHSNTDAVSLAMAGDYMAGAMSGQFYNLGSALLDRFKTTGSNFSQSVTVASAGAAGGAGAIGLSGQSPQGDIKLTVQTASGVKVDIEMDSGDGTLAVSVKSSGTLSGTERSALAKLADGFHSSVMLTICGVVACRRLVQRGA</sequence>
<protein>
    <recommendedName>
        <fullName evidence="3">Phage tail protein</fullName>
    </recommendedName>
</protein>
<evidence type="ECO:0000313" key="2">
    <source>
        <dbReference type="Proteomes" id="UP001629230"/>
    </source>
</evidence>
<dbReference type="EMBL" id="JAQQEZ010000006">
    <property type="protein sequence ID" value="MFM0001685.1"/>
    <property type="molecule type" value="Genomic_DNA"/>
</dbReference>